<comment type="caution">
    <text evidence="9">The sequence shown here is derived from an EMBL/GenBank/DDBJ whole genome shotgun (WGS) entry which is preliminary data.</text>
</comment>
<keyword evidence="4 5" id="KW-0694">RNA-binding</keyword>
<organism evidence="9">
    <name type="scientific">candidate division WOR-3 bacterium</name>
    <dbReference type="NCBI Taxonomy" id="2052148"/>
    <lineage>
        <taxon>Bacteria</taxon>
        <taxon>Bacteria division WOR-3</taxon>
    </lineage>
</organism>
<dbReference type="AlphaFoldDB" id="A0A7C4GAT2"/>
<dbReference type="PROSITE" id="PS51831">
    <property type="entry name" value="HD"/>
    <property type="match status" value="1"/>
</dbReference>
<feature type="domain" description="HD" evidence="8">
    <location>
        <begin position="343"/>
        <end position="436"/>
    </location>
</feature>
<evidence type="ECO:0000256" key="7">
    <source>
        <dbReference type="SAM" id="Coils"/>
    </source>
</evidence>
<dbReference type="PANTHER" id="PTHR12826">
    <property type="entry name" value="RIBONUCLEASE Y"/>
    <property type="match status" value="1"/>
</dbReference>
<dbReference type="InterPro" id="IPR036612">
    <property type="entry name" value="KH_dom_type_1_sf"/>
</dbReference>
<dbReference type="GO" id="GO:0016787">
    <property type="term" value="F:hydrolase activity"/>
    <property type="evidence" value="ECO:0007669"/>
    <property type="project" value="UniProtKB-KW"/>
</dbReference>
<dbReference type="SUPFAM" id="SSF109604">
    <property type="entry name" value="HD-domain/PDEase-like"/>
    <property type="match status" value="1"/>
</dbReference>
<dbReference type="CDD" id="cd00077">
    <property type="entry name" value="HDc"/>
    <property type="match status" value="1"/>
</dbReference>
<protein>
    <recommendedName>
        <fullName evidence="5 6">Ribonuclease Y</fullName>
        <shortName evidence="5">RNase Y</shortName>
        <ecNumber evidence="5 6">3.1.-.-</ecNumber>
    </recommendedName>
</protein>
<evidence type="ECO:0000313" key="9">
    <source>
        <dbReference type="EMBL" id="HGK28754.1"/>
    </source>
</evidence>
<name>A0A7C4GAT2_UNCW3</name>
<dbReference type="NCBIfam" id="TIGR00277">
    <property type="entry name" value="HDIG"/>
    <property type="match status" value="1"/>
</dbReference>
<keyword evidence="5" id="KW-1003">Cell membrane</keyword>
<dbReference type="SMART" id="SM00471">
    <property type="entry name" value="HDc"/>
    <property type="match status" value="1"/>
</dbReference>
<dbReference type="Pfam" id="PF12072">
    <property type="entry name" value="RNase_Y_N"/>
    <property type="match status" value="1"/>
</dbReference>
<dbReference type="PANTHER" id="PTHR12826:SF15">
    <property type="entry name" value="RIBONUCLEASE Y"/>
    <property type="match status" value="1"/>
</dbReference>
<evidence type="ECO:0000256" key="6">
    <source>
        <dbReference type="NCBIfam" id="TIGR03319"/>
    </source>
</evidence>
<dbReference type="GO" id="GO:0005886">
    <property type="term" value="C:plasma membrane"/>
    <property type="evidence" value="ECO:0007669"/>
    <property type="project" value="UniProtKB-SubCell"/>
</dbReference>
<dbReference type="SMART" id="SM00322">
    <property type="entry name" value="KH"/>
    <property type="match status" value="1"/>
</dbReference>
<dbReference type="CDD" id="cd22431">
    <property type="entry name" value="KH-I_RNaseY"/>
    <property type="match status" value="1"/>
</dbReference>
<evidence type="ECO:0000256" key="3">
    <source>
        <dbReference type="ARBA" id="ARBA00022801"/>
    </source>
</evidence>
<evidence type="ECO:0000256" key="2">
    <source>
        <dbReference type="ARBA" id="ARBA00022759"/>
    </source>
</evidence>
<keyword evidence="5" id="KW-0472">Membrane</keyword>
<comment type="subcellular location">
    <subcellularLocation>
        <location evidence="5">Cell membrane</location>
        <topology evidence="5">Single-pass membrane protein</topology>
    </subcellularLocation>
</comment>
<evidence type="ECO:0000256" key="1">
    <source>
        <dbReference type="ARBA" id="ARBA00022722"/>
    </source>
</evidence>
<evidence type="ECO:0000256" key="5">
    <source>
        <dbReference type="HAMAP-Rule" id="MF_00335"/>
    </source>
</evidence>
<dbReference type="EMBL" id="DSUT01000154">
    <property type="protein sequence ID" value="HGK28754.1"/>
    <property type="molecule type" value="Genomic_DNA"/>
</dbReference>
<keyword evidence="1 5" id="KW-0540">Nuclease</keyword>
<evidence type="ECO:0000256" key="4">
    <source>
        <dbReference type="ARBA" id="ARBA00022884"/>
    </source>
</evidence>
<feature type="coiled-coil region" evidence="7">
    <location>
        <begin position="44"/>
        <end position="97"/>
    </location>
</feature>
<keyword evidence="2 5" id="KW-0255">Endonuclease</keyword>
<proteinExistence type="inferred from homology"/>
<dbReference type="SUPFAM" id="SSF54791">
    <property type="entry name" value="Eukaryotic type KH-domain (KH-domain type I)"/>
    <property type="match status" value="1"/>
</dbReference>
<dbReference type="EC" id="3.1.-.-" evidence="5 6"/>
<dbReference type="InterPro" id="IPR004088">
    <property type="entry name" value="KH_dom_type_1"/>
</dbReference>
<dbReference type="InterPro" id="IPR003607">
    <property type="entry name" value="HD/PDEase_dom"/>
</dbReference>
<dbReference type="Gene3D" id="1.10.3210.10">
    <property type="entry name" value="Hypothetical protein af1432"/>
    <property type="match status" value="1"/>
</dbReference>
<dbReference type="GO" id="GO:0006402">
    <property type="term" value="P:mRNA catabolic process"/>
    <property type="evidence" value="ECO:0007669"/>
    <property type="project" value="UniProtKB-UniRule"/>
</dbReference>
<dbReference type="Pfam" id="PF00013">
    <property type="entry name" value="KH_1"/>
    <property type="match status" value="1"/>
</dbReference>
<keyword evidence="7" id="KW-0175">Coiled coil</keyword>
<keyword evidence="3 5" id="KW-0378">Hydrolase</keyword>
<reference evidence="9" key="1">
    <citation type="journal article" date="2020" name="mSystems">
        <title>Genome- and Community-Level Interaction Insights into Carbon Utilization and Element Cycling Functions of Hydrothermarchaeota in Hydrothermal Sediment.</title>
        <authorList>
            <person name="Zhou Z."/>
            <person name="Liu Y."/>
            <person name="Xu W."/>
            <person name="Pan J."/>
            <person name="Luo Z.H."/>
            <person name="Li M."/>
        </authorList>
    </citation>
    <scope>NUCLEOTIDE SEQUENCE [LARGE SCALE GENOMIC DNA]</scope>
    <source>
        <strain evidence="9">SpSt-488</strain>
    </source>
</reference>
<dbReference type="HAMAP" id="MF_00335">
    <property type="entry name" value="RNase_Y"/>
    <property type="match status" value="1"/>
</dbReference>
<keyword evidence="5" id="KW-1133">Transmembrane helix</keyword>
<feature type="transmembrane region" description="Helical" evidence="5">
    <location>
        <begin position="12"/>
        <end position="31"/>
    </location>
</feature>
<dbReference type="Gene3D" id="3.30.300.20">
    <property type="match status" value="1"/>
</dbReference>
<dbReference type="InterPro" id="IPR015946">
    <property type="entry name" value="KH_dom-like_a/b"/>
</dbReference>
<dbReference type="InterPro" id="IPR006674">
    <property type="entry name" value="HD_domain"/>
</dbReference>
<comment type="similarity">
    <text evidence="5">Belongs to the RNase Y family.</text>
</comment>
<dbReference type="InterPro" id="IPR006675">
    <property type="entry name" value="HDIG_dom"/>
</dbReference>
<gene>
    <name evidence="5 9" type="primary">rny</name>
    <name evidence="9" type="ORF">ENS41_07355</name>
</gene>
<dbReference type="InterPro" id="IPR022711">
    <property type="entry name" value="RNase_Y_N"/>
</dbReference>
<comment type="function">
    <text evidence="5">Endoribonuclease that initiates mRNA decay.</text>
</comment>
<dbReference type="PROSITE" id="PS50084">
    <property type="entry name" value="KH_TYPE_1"/>
    <property type="match status" value="1"/>
</dbReference>
<accession>A0A7C4GAT2</accession>
<dbReference type="InterPro" id="IPR017705">
    <property type="entry name" value="Ribonuclease_Y"/>
</dbReference>
<dbReference type="GO" id="GO:0003723">
    <property type="term" value="F:RNA binding"/>
    <property type="evidence" value="ECO:0007669"/>
    <property type="project" value="UniProtKB-UniRule"/>
</dbReference>
<keyword evidence="5" id="KW-0812">Transmembrane</keyword>
<dbReference type="Pfam" id="PF01966">
    <property type="entry name" value="HD"/>
    <property type="match status" value="1"/>
</dbReference>
<dbReference type="GO" id="GO:0004521">
    <property type="term" value="F:RNA endonuclease activity"/>
    <property type="evidence" value="ECO:0007669"/>
    <property type="project" value="UniProtKB-UniRule"/>
</dbReference>
<evidence type="ECO:0000259" key="8">
    <source>
        <dbReference type="PROSITE" id="PS51831"/>
    </source>
</evidence>
<sequence>MLRDYVLLQYGLFFLLPLVLGGVGFWVGFVLSRRAVRSLLAASRQQADGVLAAAEAEAQRLRERAEAERKEEWYREKVRFEAQTAAARRELERLEQKLAERESFLARRDSVLTQKEADLIRKDRDLAARERLAKAKLERLDQLIEQENLRLERIAGLSSEEAKRELFRNLESQARLEAAQIMRDIKDEARARAETEAREIIAAAIQRCAVSHSAETTVSVVNLPNDDIKGRIIGREGRNIRTFESLTGVEVMIDDTPGAIIISGFDPVRREIAKLAMEKLVADGRIHPARIEEVVGRTREETEQNIRATGEGVVLELGIVGLHPELSRMLGRLRFRTSYGQNVLLHSKEVAFIASMMAQELELDPAVAKRAGLLHDIGKAADQTVEGPHAQIGAELCRRYGEEPVVVNAVAAHHEETTLDSPYAFLVAAADSVSGSRPGARRESFDTYIKRIESLETIACSFPGVEKAYAVQAGREIRVLVEPDKVSDHDAAELAAKVAAQIESELQYPGQIRVMVIRETRAVNYAR</sequence>
<dbReference type="NCBIfam" id="TIGR03319">
    <property type="entry name" value="RNase_Y"/>
    <property type="match status" value="1"/>
</dbReference>
<dbReference type="InterPro" id="IPR004087">
    <property type="entry name" value="KH_dom"/>
</dbReference>